<dbReference type="AlphaFoldDB" id="A0A0C3PR19"/>
<reference evidence="1 2" key="1">
    <citation type="submission" date="2014-04" db="EMBL/GenBank/DDBJ databases">
        <authorList>
            <consortium name="DOE Joint Genome Institute"/>
            <person name="Kuo A."/>
            <person name="Kohler A."/>
            <person name="Costa M.D."/>
            <person name="Nagy L.G."/>
            <person name="Floudas D."/>
            <person name="Copeland A."/>
            <person name="Barry K.W."/>
            <person name="Cichocki N."/>
            <person name="Veneault-Fourrey C."/>
            <person name="LaButti K."/>
            <person name="Lindquist E.A."/>
            <person name="Lipzen A."/>
            <person name="Lundell T."/>
            <person name="Morin E."/>
            <person name="Murat C."/>
            <person name="Sun H."/>
            <person name="Tunlid A."/>
            <person name="Henrissat B."/>
            <person name="Grigoriev I.V."/>
            <person name="Hibbett D.S."/>
            <person name="Martin F."/>
            <person name="Nordberg H.P."/>
            <person name="Cantor M.N."/>
            <person name="Hua S.X."/>
        </authorList>
    </citation>
    <scope>NUCLEOTIDE SEQUENCE [LARGE SCALE GENOMIC DNA]</scope>
    <source>
        <strain evidence="1 2">Marx 270</strain>
    </source>
</reference>
<gene>
    <name evidence="1" type="ORF">M404DRAFT_7044</name>
</gene>
<proteinExistence type="predicted"/>
<evidence type="ECO:0000313" key="1">
    <source>
        <dbReference type="EMBL" id="KIO11466.1"/>
    </source>
</evidence>
<name>A0A0C3PR19_PISTI</name>
<dbReference type="EMBL" id="KN831949">
    <property type="protein sequence ID" value="KIO11466.1"/>
    <property type="molecule type" value="Genomic_DNA"/>
</dbReference>
<keyword evidence="2" id="KW-1185">Reference proteome</keyword>
<dbReference type="Proteomes" id="UP000054217">
    <property type="component" value="Unassembled WGS sequence"/>
</dbReference>
<protein>
    <submittedName>
        <fullName evidence="1">Uncharacterized protein</fullName>
    </submittedName>
</protein>
<accession>A0A0C3PR19</accession>
<dbReference type="InParanoid" id="A0A0C3PR19"/>
<organism evidence="1 2">
    <name type="scientific">Pisolithus tinctorius Marx 270</name>
    <dbReference type="NCBI Taxonomy" id="870435"/>
    <lineage>
        <taxon>Eukaryota</taxon>
        <taxon>Fungi</taxon>
        <taxon>Dikarya</taxon>
        <taxon>Basidiomycota</taxon>
        <taxon>Agaricomycotina</taxon>
        <taxon>Agaricomycetes</taxon>
        <taxon>Agaricomycetidae</taxon>
        <taxon>Boletales</taxon>
        <taxon>Sclerodermatineae</taxon>
        <taxon>Pisolithaceae</taxon>
        <taxon>Pisolithus</taxon>
    </lineage>
</organism>
<reference evidence="2" key="2">
    <citation type="submission" date="2015-01" db="EMBL/GenBank/DDBJ databases">
        <title>Evolutionary Origins and Diversification of the Mycorrhizal Mutualists.</title>
        <authorList>
            <consortium name="DOE Joint Genome Institute"/>
            <consortium name="Mycorrhizal Genomics Consortium"/>
            <person name="Kohler A."/>
            <person name="Kuo A."/>
            <person name="Nagy L.G."/>
            <person name="Floudas D."/>
            <person name="Copeland A."/>
            <person name="Barry K.W."/>
            <person name="Cichocki N."/>
            <person name="Veneault-Fourrey C."/>
            <person name="LaButti K."/>
            <person name="Lindquist E.A."/>
            <person name="Lipzen A."/>
            <person name="Lundell T."/>
            <person name="Morin E."/>
            <person name="Murat C."/>
            <person name="Riley R."/>
            <person name="Ohm R."/>
            <person name="Sun H."/>
            <person name="Tunlid A."/>
            <person name="Henrissat B."/>
            <person name="Grigoriev I.V."/>
            <person name="Hibbett D.S."/>
            <person name="Martin F."/>
        </authorList>
    </citation>
    <scope>NUCLEOTIDE SEQUENCE [LARGE SCALE GENOMIC DNA]</scope>
    <source>
        <strain evidence="2">Marx 270</strain>
    </source>
</reference>
<evidence type="ECO:0000313" key="2">
    <source>
        <dbReference type="Proteomes" id="UP000054217"/>
    </source>
</evidence>
<dbReference type="HOGENOM" id="CLU_1138405_0_0_1"/>
<sequence>MSKIVEISMIMAAIQGQGIDLNNKIKALILVHSMSQAWEQAPVNILSSIVADQLRPDTVIPRMKEVWSHKSGKTMLPQQEKPSTSGAIIILKIINLEEDLLIEEVMVVKVKEVLVMAGEDLLLIRHSSNNNNNRILVIKTRIKIIAEAKAADDFDITAIEQEREPSPEYSPTPPAVENVYSSDLGTFLGSHMIGEATAYDPDLTQQDIDMAMSNVRNSQTYPIDGSTGELSSWFLDEIQGSFHD</sequence>